<evidence type="ECO:0000256" key="7">
    <source>
        <dbReference type="ARBA" id="ARBA00023160"/>
    </source>
</evidence>
<evidence type="ECO:0000313" key="10">
    <source>
        <dbReference type="EMBL" id="EHL20103.1"/>
    </source>
</evidence>
<proteinExistence type="inferred from homology"/>
<dbReference type="HOGENOM" id="CLU_045466_2_0_9"/>
<evidence type="ECO:0000259" key="8">
    <source>
        <dbReference type="Pfam" id="PF01643"/>
    </source>
</evidence>
<dbReference type="Pfam" id="PF01643">
    <property type="entry name" value="Acyl-ACP_TE"/>
    <property type="match status" value="1"/>
</dbReference>
<dbReference type="EMBL" id="AFZG01000002">
    <property type="protein sequence ID" value="EHL20103.1"/>
    <property type="molecule type" value="Genomic_DNA"/>
</dbReference>
<dbReference type="InterPro" id="IPR002864">
    <property type="entry name" value="Acyl-ACP_thioesterase_NHD"/>
</dbReference>
<evidence type="ECO:0000313" key="11">
    <source>
        <dbReference type="Proteomes" id="UP000003379"/>
    </source>
</evidence>
<feature type="domain" description="Acyl-ACP thioesterase N-terminal hotdog" evidence="8">
    <location>
        <begin position="3"/>
        <end position="129"/>
    </location>
</feature>
<evidence type="ECO:0000256" key="6">
    <source>
        <dbReference type="ARBA" id="ARBA00023098"/>
    </source>
</evidence>
<evidence type="ECO:0000256" key="5">
    <source>
        <dbReference type="ARBA" id="ARBA00022946"/>
    </source>
</evidence>
<dbReference type="RefSeq" id="WP_009529011.1">
    <property type="nucleotide sequence ID" value="NZ_JBQMYZ010000039.1"/>
</dbReference>
<keyword evidence="4" id="KW-0276">Fatty acid metabolism</keyword>
<comment type="similarity">
    <text evidence="1">Belongs to the acyl-ACP thioesterase family.</text>
</comment>
<keyword evidence="3" id="KW-0378">Hydrolase</keyword>
<evidence type="ECO:0000256" key="1">
    <source>
        <dbReference type="ARBA" id="ARBA00006500"/>
    </source>
</evidence>
<dbReference type="Proteomes" id="UP000003379">
    <property type="component" value="Unassembled WGS sequence"/>
</dbReference>
<dbReference type="InterPro" id="IPR045023">
    <property type="entry name" value="FATA/B"/>
</dbReference>
<accession>G9XA89</accession>
<dbReference type="STRING" id="796937.HMPREF9630_01780"/>
<dbReference type="GO" id="GO:0016297">
    <property type="term" value="F:fatty acyl-[ACP] hydrolase activity"/>
    <property type="evidence" value="ECO:0007669"/>
    <property type="project" value="InterPro"/>
</dbReference>
<dbReference type="CDD" id="cd00586">
    <property type="entry name" value="4HBT"/>
    <property type="match status" value="1"/>
</dbReference>
<evidence type="ECO:0000259" key="9">
    <source>
        <dbReference type="Pfam" id="PF20791"/>
    </source>
</evidence>
<dbReference type="InterPro" id="IPR049427">
    <property type="entry name" value="Acyl-ACP_TE_C"/>
</dbReference>
<organism evidence="10 11">
    <name type="scientific">Peptoanaerobacter stomatis</name>
    <dbReference type="NCBI Taxonomy" id="796937"/>
    <lineage>
        <taxon>Bacteria</taxon>
        <taxon>Bacillati</taxon>
        <taxon>Bacillota</taxon>
        <taxon>Clostridia</taxon>
        <taxon>Peptostreptococcales</taxon>
        <taxon>Filifactoraceae</taxon>
        <taxon>Peptoanaerobacter</taxon>
    </lineage>
</organism>
<evidence type="ECO:0008006" key="12">
    <source>
        <dbReference type="Google" id="ProtNLM"/>
    </source>
</evidence>
<evidence type="ECO:0000256" key="4">
    <source>
        <dbReference type="ARBA" id="ARBA00022832"/>
    </source>
</evidence>
<dbReference type="PANTHER" id="PTHR31727">
    <property type="entry name" value="OLEOYL-ACYL CARRIER PROTEIN THIOESTERASE 1, CHLOROPLASTIC"/>
    <property type="match status" value="1"/>
</dbReference>
<sequence length="257" mass="30879">MLKTYSENYIVDFRDVDRYYDIKIPQLLEIMGTVSTKHTNELGFDPFYLIRQGLAWILYEWKVDIETTKLYAQTIKIETFAVDRKGMYFIRYFGIYDKDDKLIGRAAAKWVVINTMQRKIVKLPQEILEAAKINIEELNENQKYIYDMPEKPLRLEKRQDDFIQTIFPIRFYDIDSNHHANNVKYVDWAIESLHQHEDFLKKYKVSHLSITYKKETGEDGDIICKTYMDNLRTYHEIYSSKNILLTVLELKWTERPQ</sequence>
<dbReference type="Pfam" id="PF20791">
    <property type="entry name" value="Acyl-ACP_TE_C"/>
    <property type="match status" value="1"/>
</dbReference>
<dbReference type="PANTHER" id="PTHR31727:SF6">
    <property type="entry name" value="OLEOYL-ACYL CARRIER PROTEIN THIOESTERASE 1, CHLOROPLASTIC"/>
    <property type="match status" value="1"/>
</dbReference>
<evidence type="ECO:0000256" key="2">
    <source>
        <dbReference type="ARBA" id="ARBA00022516"/>
    </source>
</evidence>
<protein>
    <recommendedName>
        <fullName evidence="12">Acyl-ACP thioesterase</fullName>
    </recommendedName>
</protein>
<keyword evidence="5" id="KW-0809">Transit peptide</keyword>
<keyword evidence="7" id="KW-0275">Fatty acid biosynthesis</keyword>
<name>G9XA89_9FIRM</name>
<dbReference type="SUPFAM" id="SSF54637">
    <property type="entry name" value="Thioesterase/thiol ester dehydrase-isomerase"/>
    <property type="match status" value="2"/>
</dbReference>
<evidence type="ECO:0000256" key="3">
    <source>
        <dbReference type="ARBA" id="ARBA00022801"/>
    </source>
</evidence>
<gene>
    <name evidence="10" type="ORF">HMPREF9628_00914</name>
</gene>
<keyword evidence="2" id="KW-0444">Lipid biosynthesis</keyword>
<feature type="domain" description="Acyl-ACP thioesterase-like C-terminal" evidence="9">
    <location>
        <begin position="157"/>
        <end position="252"/>
    </location>
</feature>
<reference evidence="10 11" key="1">
    <citation type="submission" date="2011-08" db="EMBL/GenBank/DDBJ databases">
        <title>The Genome Sequence of Eubacteriaceae bacterium CM5.</title>
        <authorList>
            <consortium name="The Broad Institute Genome Sequencing Platform"/>
            <person name="Earl A."/>
            <person name="Ward D."/>
            <person name="Feldgarden M."/>
            <person name="Gevers D."/>
            <person name="Sizova M."/>
            <person name="Hazen A."/>
            <person name="Epstein S."/>
            <person name="Young S.K."/>
            <person name="Zeng Q."/>
            <person name="Gargeya S."/>
            <person name="Fitzgerald M."/>
            <person name="Haas B."/>
            <person name="Abouelleil A."/>
            <person name="Alvarado L."/>
            <person name="Arachchi H.M."/>
            <person name="Berlin A."/>
            <person name="Brown A."/>
            <person name="Chapman S.B."/>
            <person name="Chen Z."/>
            <person name="Dunbar C."/>
            <person name="Freedman E."/>
            <person name="Gearin G."/>
            <person name="Gellesch M."/>
            <person name="Goldberg J."/>
            <person name="Griggs A."/>
            <person name="Gujja S."/>
            <person name="Heiman D."/>
            <person name="Howarth C."/>
            <person name="Larson L."/>
            <person name="Lui A."/>
            <person name="MacDonald P.J.P."/>
            <person name="Montmayeur A."/>
            <person name="Murphy C."/>
            <person name="Neiman D."/>
            <person name="Pearson M."/>
            <person name="Priest M."/>
            <person name="Roberts A."/>
            <person name="Saif S."/>
            <person name="Shea T."/>
            <person name="Shenoy N."/>
            <person name="Sisk P."/>
            <person name="Stolte C."/>
            <person name="Sykes S."/>
            <person name="Wortman J."/>
            <person name="Nusbaum C."/>
            <person name="Birren B."/>
        </authorList>
    </citation>
    <scope>NUCLEOTIDE SEQUENCE [LARGE SCALE GENOMIC DNA]</scope>
    <source>
        <strain evidence="10 11">CM5</strain>
    </source>
</reference>
<dbReference type="GO" id="GO:0000036">
    <property type="term" value="F:acyl carrier activity"/>
    <property type="evidence" value="ECO:0007669"/>
    <property type="project" value="TreeGrafter"/>
</dbReference>
<dbReference type="Gene3D" id="3.10.129.10">
    <property type="entry name" value="Hotdog Thioesterase"/>
    <property type="match status" value="1"/>
</dbReference>
<comment type="caution">
    <text evidence="10">The sequence shown here is derived from an EMBL/GenBank/DDBJ whole genome shotgun (WGS) entry which is preliminary data.</text>
</comment>
<keyword evidence="6" id="KW-0443">Lipid metabolism</keyword>
<dbReference type="InterPro" id="IPR029069">
    <property type="entry name" value="HotDog_dom_sf"/>
</dbReference>
<dbReference type="AlphaFoldDB" id="G9XA89"/>